<organism evidence="1">
    <name type="scientific">Lepeophtheirus salmonis</name>
    <name type="common">Salmon louse</name>
    <name type="synonym">Caligus salmonis</name>
    <dbReference type="NCBI Taxonomy" id="72036"/>
    <lineage>
        <taxon>Eukaryota</taxon>
        <taxon>Metazoa</taxon>
        <taxon>Ecdysozoa</taxon>
        <taxon>Arthropoda</taxon>
        <taxon>Crustacea</taxon>
        <taxon>Multicrustacea</taxon>
        <taxon>Hexanauplia</taxon>
        <taxon>Copepoda</taxon>
        <taxon>Siphonostomatoida</taxon>
        <taxon>Caligidae</taxon>
        <taxon>Lepeophtheirus</taxon>
    </lineage>
</organism>
<proteinExistence type="predicted"/>
<reference evidence="1" key="1">
    <citation type="submission" date="2014-05" db="EMBL/GenBank/DDBJ databases">
        <authorList>
            <person name="Chronopoulou M."/>
        </authorList>
    </citation>
    <scope>NUCLEOTIDE SEQUENCE</scope>
    <source>
        <tissue evidence="1">Whole organism</tissue>
    </source>
</reference>
<protein>
    <submittedName>
        <fullName evidence="1">Uncharacterized protein</fullName>
    </submittedName>
</protein>
<sequence>MRLLIYRSSNTWLIIPRLNKENPFFFVKTFLNIIIIIF</sequence>
<accession>A0A0K2SWZ5</accession>
<dbReference type="AlphaFoldDB" id="A0A0K2SWZ5"/>
<dbReference type="EMBL" id="HACA01000903">
    <property type="protein sequence ID" value="CDW18264.1"/>
    <property type="molecule type" value="Transcribed_RNA"/>
</dbReference>
<name>A0A0K2SWZ5_LEPSM</name>
<evidence type="ECO:0000313" key="1">
    <source>
        <dbReference type="EMBL" id="CDW18264.1"/>
    </source>
</evidence>